<comment type="cofactor">
    <cofactor evidence="1">
        <name>Zn(2+)</name>
        <dbReference type="ChEBI" id="CHEBI:29105"/>
    </cofactor>
</comment>
<dbReference type="PANTHER" id="PTHR11733">
    <property type="entry name" value="ZINC METALLOPROTEASE FAMILY M13 NEPRILYSIN-RELATED"/>
    <property type="match status" value="1"/>
</dbReference>
<dbReference type="InterPro" id="IPR024079">
    <property type="entry name" value="MetalloPept_cat_dom_sf"/>
</dbReference>
<keyword evidence="10" id="KW-1185">Reference proteome</keyword>
<dbReference type="AlphaFoldDB" id="A0A2T7PTW8"/>
<dbReference type="GO" id="GO:0046872">
    <property type="term" value="F:metal ion binding"/>
    <property type="evidence" value="ECO:0007669"/>
    <property type="project" value="UniProtKB-KW"/>
</dbReference>
<keyword evidence="3" id="KW-0479">Metal-binding</keyword>
<comment type="caution">
    <text evidence="9">The sequence shown here is derived from an EMBL/GenBank/DDBJ whole genome shotgun (WGS) entry which is preliminary data.</text>
</comment>
<evidence type="ECO:0000313" key="9">
    <source>
        <dbReference type="EMBL" id="PVD36827.1"/>
    </source>
</evidence>
<dbReference type="OrthoDB" id="6475849at2759"/>
<accession>A0A2T7PTW8</accession>
<dbReference type="Pfam" id="PF01431">
    <property type="entry name" value="Peptidase_M13"/>
    <property type="match status" value="1"/>
</dbReference>
<dbReference type="InterPro" id="IPR008753">
    <property type="entry name" value="Peptidase_M13_N"/>
</dbReference>
<sequence>MADSSTAELLILDDPEAPEAVMQARTYFRSCEDVDTIDKLGKKPLLDLLDLNGRGIYPTLQPSWTDTGMTFSDIVEYLTNWGAFESNALIIMSVVVDEMQSDNHIILFSQTDLILPSRDMYLGERNSTELNLLENLYGQVLEALGANATTAGLDAEDVVDFEIQLAKLSFITRKIGYPDLILNDTALNAKSDMYEVDLQNFFGTVNEINKKDYLWMLKNLRKPVDRTKWFMSASTVNAYYDPSSNEIVFPAGILNPPFYSKTFSDAHIYGSIGVVIAHELTHGFDTTGSTYDEKGNLRQWWQEDDLKNFQSRTQCMVNGRLTIGENIADCGGVKGAFRAYRSVITERGQEENKYPTLPYTQNQIFFIGFAQLWCSRYLPKFRAVLLQTDPHSPDVFRVLGPFQNSEEFGKVFNCPVGTLMNPQKKCEVW</sequence>
<dbReference type="GO" id="GO:0016485">
    <property type="term" value="P:protein processing"/>
    <property type="evidence" value="ECO:0007669"/>
    <property type="project" value="TreeGrafter"/>
</dbReference>
<dbReference type="PRINTS" id="PR00786">
    <property type="entry name" value="NEPRILYSIN"/>
</dbReference>
<dbReference type="GO" id="GO:0005886">
    <property type="term" value="C:plasma membrane"/>
    <property type="evidence" value="ECO:0007669"/>
    <property type="project" value="TreeGrafter"/>
</dbReference>
<name>A0A2T7PTW8_POMCA</name>
<keyword evidence="2" id="KW-0645">Protease</keyword>
<dbReference type="Gene3D" id="3.40.390.10">
    <property type="entry name" value="Collagenase (Catalytic Domain)"/>
    <property type="match status" value="1"/>
</dbReference>
<evidence type="ECO:0000256" key="5">
    <source>
        <dbReference type="ARBA" id="ARBA00022833"/>
    </source>
</evidence>
<dbReference type="PANTHER" id="PTHR11733:SF133">
    <property type="entry name" value="PHOSPHATE-REGULATING NEUTRAL ENDOPEPTIDASE PHEX"/>
    <property type="match status" value="1"/>
</dbReference>
<dbReference type="Pfam" id="PF05649">
    <property type="entry name" value="Peptidase_M13_N"/>
    <property type="match status" value="1"/>
</dbReference>
<keyword evidence="6" id="KW-0482">Metalloprotease</keyword>
<evidence type="ECO:0000256" key="6">
    <source>
        <dbReference type="ARBA" id="ARBA00023049"/>
    </source>
</evidence>
<evidence type="ECO:0000256" key="2">
    <source>
        <dbReference type="ARBA" id="ARBA00022670"/>
    </source>
</evidence>
<dbReference type="InterPro" id="IPR018497">
    <property type="entry name" value="Peptidase_M13_C"/>
</dbReference>
<keyword evidence="5" id="KW-0862">Zinc</keyword>
<protein>
    <recommendedName>
        <fullName evidence="11">Peptidase M13 C-terminal domain-containing protein</fullName>
    </recommendedName>
</protein>
<evidence type="ECO:0000256" key="4">
    <source>
        <dbReference type="ARBA" id="ARBA00022801"/>
    </source>
</evidence>
<gene>
    <name evidence="9" type="ORF">C0Q70_03817</name>
</gene>
<evidence type="ECO:0000256" key="1">
    <source>
        <dbReference type="ARBA" id="ARBA00001947"/>
    </source>
</evidence>
<feature type="domain" description="Peptidase M13 N-terminal" evidence="8">
    <location>
        <begin position="14"/>
        <end position="214"/>
    </location>
</feature>
<dbReference type="InterPro" id="IPR000718">
    <property type="entry name" value="Peptidase_M13"/>
</dbReference>
<dbReference type="SUPFAM" id="SSF55486">
    <property type="entry name" value="Metalloproteases ('zincins'), catalytic domain"/>
    <property type="match status" value="1"/>
</dbReference>
<keyword evidence="4" id="KW-0378">Hydrolase</keyword>
<dbReference type="PROSITE" id="PS51885">
    <property type="entry name" value="NEPRILYSIN"/>
    <property type="match status" value="1"/>
</dbReference>
<evidence type="ECO:0000259" key="8">
    <source>
        <dbReference type="Pfam" id="PF05649"/>
    </source>
</evidence>
<dbReference type="Proteomes" id="UP000245119">
    <property type="component" value="Linkage Group LG2"/>
</dbReference>
<evidence type="ECO:0008006" key="11">
    <source>
        <dbReference type="Google" id="ProtNLM"/>
    </source>
</evidence>
<dbReference type="EMBL" id="PZQS01000002">
    <property type="protein sequence ID" value="PVD36827.1"/>
    <property type="molecule type" value="Genomic_DNA"/>
</dbReference>
<feature type="domain" description="Peptidase M13 C-terminal" evidence="7">
    <location>
        <begin position="237"/>
        <end position="428"/>
    </location>
</feature>
<evidence type="ECO:0000256" key="3">
    <source>
        <dbReference type="ARBA" id="ARBA00022723"/>
    </source>
</evidence>
<evidence type="ECO:0000259" key="7">
    <source>
        <dbReference type="Pfam" id="PF01431"/>
    </source>
</evidence>
<dbReference type="GO" id="GO:0004222">
    <property type="term" value="F:metalloendopeptidase activity"/>
    <property type="evidence" value="ECO:0007669"/>
    <property type="project" value="InterPro"/>
</dbReference>
<reference evidence="9 10" key="1">
    <citation type="submission" date="2018-04" db="EMBL/GenBank/DDBJ databases">
        <title>The genome of golden apple snail Pomacea canaliculata provides insight into stress tolerance and invasive adaptation.</title>
        <authorList>
            <person name="Liu C."/>
            <person name="Liu B."/>
            <person name="Ren Y."/>
            <person name="Zhang Y."/>
            <person name="Wang H."/>
            <person name="Li S."/>
            <person name="Jiang F."/>
            <person name="Yin L."/>
            <person name="Zhang G."/>
            <person name="Qian W."/>
            <person name="Fan W."/>
        </authorList>
    </citation>
    <scope>NUCLEOTIDE SEQUENCE [LARGE SCALE GENOMIC DNA]</scope>
    <source>
        <strain evidence="9">SZHN2017</strain>
        <tissue evidence="9">Muscle</tissue>
    </source>
</reference>
<dbReference type="CDD" id="cd08662">
    <property type="entry name" value="M13"/>
    <property type="match status" value="1"/>
</dbReference>
<organism evidence="9 10">
    <name type="scientific">Pomacea canaliculata</name>
    <name type="common">Golden apple snail</name>
    <dbReference type="NCBI Taxonomy" id="400727"/>
    <lineage>
        <taxon>Eukaryota</taxon>
        <taxon>Metazoa</taxon>
        <taxon>Spiralia</taxon>
        <taxon>Lophotrochozoa</taxon>
        <taxon>Mollusca</taxon>
        <taxon>Gastropoda</taxon>
        <taxon>Caenogastropoda</taxon>
        <taxon>Architaenioglossa</taxon>
        <taxon>Ampullarioidea</taxon>
        <taxon>Ampullariidae</taxon>
        <taxon>Pomacea</taxon>
    </lineage>
</organism>
<proteinExistence type="predicted"/>
<evidence type="ECO:0000313" key="10">
    <source>
        <dbReference type="Proteomes" id="UP000245119"/>
    </source>
</evidence>